<dbReference type="Pfam" id="PF02518">
    <property type="entry name" value="HATPase_c"/>
    <property type="match status" value="1"/>
</dbReference>
<dbReference type="PROSITE" id="PS50109">
    <property type="entry name" value="HIS_KIN"/>
    <property type="match status" value="1"/>
</dbReference>
<dbReference type="InterPro" id="IPR003661">
    <property type="entry name" value="HisK_dim/P_dom"/>
</dbReference>
<keyword evidence="5" id="KW-0808">Transferase</keyword>
<dbReference type="Gene3D" id="3.30.565.10">
    <property type="entry name" value="Histidine kinase-like ATPase, C-terminal domain"/>
    <property type="match status" value="1"/>
</dbReference>
<evidence type="ECO:0000313" key="15">
    <source>
        <dbReference type="EMBL" id="REH42798.1"/>
    </source>
</evidence>
<dbReference type="Pfam" id="PF00512">
    <property type="entry name" value="HisKA"/>
    <property type="match status" value="1"/>
</dbReference>
<evidence type="ECO:0000259" key="13">
    <source>
        <dbReference type="PROSITE" id="PS50109"/>
    </source>
</evidence>
<name>A0A3E0HDA5_9PSEU</name>
<evidence type="ECO:0000256" key="12">
    <source>
        <dbReference type="SAM" id="Phobius"/>
    </source>
</evidence>
<dbReference type="InterPro" id="IPR003594">
    <property type="entry name" value="HATPase_dom"/>
</dbReference>
<evidence type="ECO:0000256" key="8">
    <source>
        <dbReference type="ARBA" id="ARBA00022989"/>
    </source>
</evidence>
<comment type="caution">
    <text evidence="15">The sequence shown here is derived from an EMBL/GenBank/DDBJ whole genome shotgun (WGS) entry which is preliminary data.</text>
</comment>
<dbReference type="SUPFAM" id="SSF47384">
    <property type="entry name" value="Homodimeric domain of signal transducing histidine kinase"/>
    <property type="match status" value="1"/>
</dbReference>
<dbReference type="SUPFAM" id="SSF55874">
    <property type="entry name" value="ATPase domain of HSP90 chaperone/DNA topoisomerase II/histidine kinase"/>
    <property type="match status" value="1"/>
</dbReference>
<evidence type="ECO:0000256" key="3">
    <source>
        <dbReference type="ARBA" id="ARBA00012438"/>
    </source>
</evidence>
<feature type="transmembrane region" description="Helical" evidence="12">
    <location>
        <begin position="12"/>
        <end position="35"/>
    </location>
</feature>
<evidence type="ECO:0000256" key="10">
    <source>
        <dbReference type="ARBA" id="ARBA00023136"/>
    </source>
</evidence>
<evidence type="ECO:0000256" key="2">
    <source>
        <dbReference type="ARBA" id="ARBA00004236"/>
    </source>
</evidence>
<feature type="coiled-coil region" evidence="11">
    <location>
        <begin position="279"/>
        <end position="306"/>
    </location>
</feature>
<proteinExistence type="predicted"/>
<keyword evidence="7 15" id="KW-0418">Kinase</keyword>
<dbReference type="SMART" id="SM00387">
    <property type="entry name" value="HATPase_c"/>
    <property type="match status" value="1"/>
</dbReference>
<keyword evidence="16" id="KW-1185">Reference proteome</keyword>
<dbReference type="EC" id="2.7.13.3" evidence="3"/>
<feature type="domain" description="Histidine kinase" evidence="13">
    <location>
        <begin position="244"/>
        <end position="459"/>
    </location>
</feature>
<dbReference type="InterPro" id="IPR050428">
    <property type="entry name" value="TCS_sensor_his_kinase"/>
</dbReference>
<dbReference type="InterPro" id="IPR036097">
    <property type="entry name" value="HisK_dim/P_sf"/>
</dbReference>
<dbReference type="Gene3D" id="1.10.287.130">
    <property type="match status" value="1"/>
</dbReference>
<evidence type="ECO:0000256" key="4">
    <source>
        <dbReference type="ARBA" id="ARBA00022553"/>
    </source>
</evidence>
<evidence type="ECO:0000256" key="9">
    <source>
        <dbReference type="ARBA" id="ARBA00023012"/>
    </source>
</evidence>
<keyword evidence="4" id="KW-0597">Phosphoprotein</keyword>
<keyword evidence="8 12" id="KW-1133">Transmembrane helix</keyword>
<dbReference type="Gene3D" id="6.10.340.10">
    <property type="match status" value="1"/>
</dbReference>
<protein>
    <recommendedName>
        <fullName evidence="3">histidine kinase</fullName>
        <ecNumber evidence="3">2.7.13.3</ecNumber>
    </recommendedName>
</protein>
<comment type="catalytic activity">
    <reaction evidence="1">
        <text>ATP + protein L-histidine = ADP + protein N-phospho-L-histidine.</text>
        <dbReference type="EC" id="2.7.13.3"/>
    </reaction>
</comment>
<organism evidence="15 16">
    <name type="scientific">Kutzneria buriramensis</name>
    <dbReference type="NCBI Taxonomy" id="1045776"/>
    <lineage>
        <taxon>Bacteria</taxon>
        <taxon>Bacillati</taxon>
        <taxon>Actinomycetota</taxon>
        <taxon>Actinomycetes</taxon>
        <taxon>Pseudonocardiales</taxon>
        <taxon>Pseudonocardiaceae</taxon>
        <taxon>Kutzneria</taxon>
    </lineage>
</organism>
<dbReference type="SMART" id="SM00304">
    <property type="entry name" value="HAMP"/>
    <property type="match status" value="1"/>
</dbReference>
<accession>A0A3E0HDA5</accession>
<dbReference type="PANTHER" id="PTHR45436">
    <property type="entry name" value="SENSOR HISTIDINE KINASE YKOH"/>
    <property type="match status" value="1"/>
</dbReference>
<feature type="transmembrane region" description="Helical" evidence="12">
    <location>
        <begin position="157"/>
        <end position="179"/>
    </location>
</feature>
<dbReference type="CDD" id="cd00082">
    <property type="entry name" value="HisKA"/>
    <property type="match status" value="1"/>
</dbReference>
<dbReference type="Proteomes" id="UP000256269">
    <property type="component" value="Unassembled WGS sequence"/>
</dbReference>
<reference evidence="15 16" key="1">
    <citation type="submission" date="2018-08" db="EMBL/GenBank/DDBJ databases">
        <title>Genomic Encyclopedia of Archaeal and Bacterial Type Strains, Phase II (KMG-II): from individual species to whole genera.</title>
        <authorList>
            <person name="Goeker M."/>
        </authorList>
    </citation>
    <scope>NUCLEOTIDE SEQUENCE [LARGE SCALE GENOMIC DNA]</scope>
    <source>
        <strain evidence="15 16">DSM 45791</strain>
    </source>
</reference>
<dbReference type="InterPro" id="IPR036890">
    <property type="entry name" value="HATPase_C_sf"/>
</dbReference>
<dbReference type="Pfam" id="PF00672">
    <property type="entry name" value="HAMP"/>
    <property type="match status" value="1"/>
</dbReference>
<sequence length="465" mass="50325">MKGRRPSLRRRLGVVSAAAVAVAVIGVSVAAWLLLRDQLSDVVSERLDRQVGYAVKMDSAGMRSTVQSSGPDTPLYQTVFPDGSSLTPVGQPSIPVSATDRQVARRELYDTHENVKINGTSYQVLTRWIHTKQTGPNGHAVQIAIDLSEMNGTLANFGLILALTGGVGIAAAGVLSYWLTRAGLRPVDRVVAAAEHVASTQDLSAAVAVDQQDPDEVTRVAESMNSMLNALGASRDAQRQLVEDASHELATPLTSLRTNIDLLLRAENHPERRLESADKQRLLQDVQAQMHELDHLIEEVVELARDPRTGEEVEEIDLAEVVRSAMTRARARTPQVSFTLMETPAVVRGQANALERAVLNLLDNAAKWGPPGIPVEVLVRQWGASAEVKVSDRGPGIAEDDLERVFERFHRTKEARQMPGSGLGLAIVRQVVQGHGGRAWMSRRDGGGTDAWIQLPQVGPAATAL</sequence>
<evidence type="ECO:0000259" key="14">
    <source>
        <dbReference type="PROSITE" id="PS50885"/>
    </source>
</evidence>
<dbReference type="InterPro" id="IPR005467">
    <property type="entry name" value="His_kinase_dom"/>
</dbReference>
<dbReference type="GO" id="GO:0000155">
    <property type="term" value="F:phosphorelay sensor kinase activity"/>
    <property type="evidence" value="ECO:0007669"/>
    <property type="project" value="InterPro"/>
</dbReference>
<dbReference type="CDD" id="cd00075">
    <property type="entry name" value="HATPase"/>
    <property type="match status" value="1"/>
</dbReference>
<dbReference type="PRINTS" id="PR00344">
    <property type="entry name" value="BCTRLSENSOR"/>
</dbReference>
<dbReference type="EMBL" id="QUNO01000010">
    <property type="protein sequence ID" value="REH42798.1"/>
    <property type="molecule type" value="Genomic_DNA"/>
</dbReference>
<keyword evidence="10 12" id="KW-0472">Membrane</keyword>
<dbReference type="PROSITE" id="PS50885">
    <property type="entry name" value="HAMP"/>
    <property type="match status" value="1"/>
</dbReference>
<comment type="subcellular location">
    <subcellularLocation>
        <location evidence="2">Cell membrane</location>
    </subcellularLocation>
</comment>
<keyword evidence="11" id="KW-0175">Coiled coil</keyword>
<dbReference type="SMART" id="SM00388">
    <property type="entry name" value="HisKA"/>
    <property type="match status" value="1"/>
</dbReference>
<evidence type="ECO:0000256" key="5">
    <source>
        <dbReference type="ARBA" id="ARBA00022679"/>
    </source>
</evidence>
<gene>
    <name evidence="15" type="ORF">BCF44_110297</name>
</gene>
<evidence type="ECO:0000256" key="1">
    <source>
        <dbReference type="ARBA" id="ARBA00000085"/>
    </source>
</evidence>
<dbReference type="CDD" id="cd06225">
    <property type="entry name" value="HAMP"/>
    <property type="match status" value="1"/>
</dbReference>
<dbReference type="InterPro" id="IPR004358">
    <property type="entry name" value="Sig_transdc_His_kin-like_C"/>
</dbReference>
<evidence type="ECO:0000256" key="7">
    <source>
        <dbReference type="ARBA" id="ARBA00022777"/>
    </source>
</evidence>
<evidence type="ECO:0000256" key="6">
    <source>
        <dbReference type="ARBA" id="ARBA00022692"/>
    </source>
</evidence>
<dbReference type="InterPro" id="IPR003660">
    <property type="entry name" value="HAMP_dom"/>
</dbReference>
<dbReference type="OrthoDB" id="9786919at2"/>
<keyword evidence="9" id="KW-0902">Two-component regulatory system</keyword>
<dbReference type="RefSeq" id="WP_147328675.1">
    <property type="nucleotide sequence ID" value="NZ_CP144375.1"/>
</dbReference>
<evidence type="ECO:0000313" key="16">
    <source>
        <dbReference type="Proteomes" id="UP000256269"/>
    </source>
</evidence>
<dbReference type="PANTHER" id="PTHR45436:SF5">
    <property type="entry name" value="SENSOR HISTIDINE KINASE TRCS"/>
    <property type="match status" value="1"/>
</dbReference>
<keyword evidence="6 12" id="KW-0812">Transmembrane</keyword>
<dbReference type="GO" id="GO:0005886">
    <property type="term" value="C:plasma membrane"/>
    <property type="evidence" value="ECO:0007669"/>
    <property type="project" value="UniProtKB-SubCell"/>
</dbReference>
<evidence type="ECO:0000256" key="11">
    <source>
        <dbReference type="SAM" id="Coils"/>
    </source>
</evidence>
<feature type="domain" description="HAMP" evidence="14">
    <location>
        <begin position="181"/>
        <end position="236"/>
    </location>
</feature>
<dbReference type="AlphaFoldDB" id="A0A3E0HDA5"/>